<evidence type="ECO:0000313" key="4">
    <source>
        <dbReference type="Proteomes" id="UP000305238"/>
    </source>
</evidence>
<dbReference type="EMBL" id="VCKZ01000392">
    <property type="protein sequence ID" value="TMR29219.1"/>
    <property type="molecule type" value="Genomic_DNA"/>
</dbReference>
<dbReference type="RefSeq" id="WP_138640950.1">
    <property type="nucleotide sequence ID" value="NZ_JASWDG010000134.1"/>
</dbReference>
<keyword evidence="2" id="KW-0732">Signal</keyword>
<gene>
    <name evidence="3" type="ORF">ETD96_36035</name>
</gene>
<protein>
    <recommendedName>
        <fullName evidence="5">Secreted protein</fullName>
    </recommendedName>
</protein>
<keyword evidence="4" id="KW-1185">Reference proteome</keyword>
<feature type="chain" id="PRO_5024272407" description="Secreted protein" evidence="2">
    <location>
        <begin position="28"/>
        <end position="229"/>
    </location>
</feature>
<reference evidence="3 4" key="1">
    <citation type="submission" date="2019-05" db="EMBL/GenBank/DDBJ databases">
        <title>Draft genome sequence of Actinomadura geliboluensis A8036.</title>
        <authorList>
            <person name="Saricaoglu S."/>
            <person name="Isik K."/>
        </authorList>
    </citation>
    <scope>NUCLEOTIDE SEQUENCE [LARGE SCALE GENOMIC DNA]</scope>
    <source>
        <strain evidence="3 4">A8036</strain>
    </source>
</reference>
<proteinExistence type="predicted"/>
<sequence length="229" mass="23377">MRKPFRIALPAMGASALLIAGASAALATTISSGGSPYNGDVKVTNINPTKFSGNGPGIGLITSTCNAVSLVASVVSDGSGGQLKTASLTNCTNNYGGSDTYTVNNLPYSGASAHYDAAHTNHRDGYLTVNAPNSSVDIKAVLRLTNLGRTETCHYGLTTTTPLTIDLFNSTNSNRPDTGNPHSQGQLTGQQLQKVAHPENTSGCPAAVSGNGKFQVLTEPGGADLTIAP</sequence>
<feature type="region of interest" description="Disordered" evidence="1">
    <location>
        <begin position="170"/>
        <end position="207"/>
    </location>
</feature>
<dbReference type="Proteomes" id="UP000305238">
    <property type="component" value="Unassembled WGS sequence"/>
</dbReference>
<dbReference type="OrthoDB" id="3475281at2"/>
<accession>A0A5S4G8P5</accession>
<evidence type="ECO:0000256" key="2">
    <source>
        <dbReference type="SAM" id="SignalP"/>
    </source>
</evidence>
<organism evidence="3 4">
    <name type="scientific">Actinomadura geliboluensis</name>
    <dbReference type="NCBI Taxonomy" id="882440"/>
    <lineage>
        <taxon>Bacteria</taxon>
        <taxon>Bacillati</taxon>
        <taxon>Actinomycetota</taxon>
        <taxon>Actinomycetes</taxon>
        <taxon>Streptosporangiales</taxon>
        <taxon>Thermomonosporaceae</taxon>
        <taxon>Actinomadura</taxon>
    </lineage>
</organism>
<evidence type="ECO:0008006" key="5">
    <source>
        <dbReference type="Google" id="ProtNLM"/>
    </source>
</evidence>
<evidence type="ECO:0000313" key="3">
    <source>
        <dbReference type="EMBL" id="TMR29219.1"/>
    </source>
</evidence>
<evidence type="ECO:0000256" key="1">
    <source>
        <dbReference type="SAM" id="MobiDB-lite"/>
    </source>
</evidence>
<feature type="signal peptide" evidence="2">
    <location>
        <begin position="1"/>
        <end position="27"/>
    </location>
</feature>
<dbReference type="AlphaFoldDB" id="A0A5S4G8P5"/>
<feature type="compositionally biased region" description="Polar residues" evidence="1">
    <location>
        <begin position="170"/>
        <end position="203"/>
    </location>
</feature>
<comment type="caution">
    <text evidence="3">The sequence shown here is derived from an EMBL/GenBank/DDBJ whole genome shotgun (WGS) entry which is preliminary data.</text>
</comment>
<name>A0A5S4G8P5_9ACTN</name>